<gene>
    <name evidence="5" type="ORF">CF394_11840</name>
</gene>
<reference evidence="5 6" key="1">
    <citation type="submission" date="2017-07" db="EMBL/GenBank/DDBJ databases">
        <title>Tetzosporium hominis gen.nov. sp.nov.</title>
        <authorList>
            <person name="Tetz G."/>
            <person name="Tetz V."/>
        </authorList>
    </citation>
    <scope>NUCLEOTIDE SEQUENCE [LARGE SCALE GENOMIC DNA]</scope>
    <source>
        <strain evidence="5 6">VT-49</strain>
    </source>
</reference>
<evidence type="ECO:0000256" key="1">
    <source>
        <dbReference type="ARBA" id="ARBA00024353"/>
    </source>
</evidence>
<comment type="similarity">
    <text evidence="1">Belongs to the zinc-associated anti-sigma factor (ZAS) superfamily. Anti-sigma-W factor family.</text>
</comment>
<dbReference type="Pfam" id="PF13490">
    <property type="entry name" value="zf-HC2"/>
    <property type="match status" value="1"/>
</dbReference>
<sequence>MGACHEKYIEFMHAYLDGDIQPEQEQELKNHLKSCEACQAHMHELSDVVAFMKSAQPVTAPPDMTANIMASLPKRNVTAGPQSWFRRYPIVTAAAVFLVFMSAMFFGNFSDDQQFAFTKADNILVEGDTVIVPEGEVIQGDFMVRNGDIRVDGAIEGNLTVINGQILNEEEIGNNELLASTAVVTGEIEEIDRVFDWLWFKIKSGYQGLENWFTGDEKTE</sequence>
<dbReference type="InterPro" id="IPR041916">
    <property type="entry name" value="Anti_sigma_zinc_sf"/>
</dbReference>
<evidence type="ECO:0000259" key="4">
    <source>
        <dbReference type="Pfam" id="PF13490"/>
    </source>
</evidence>
<keyword evidence="3" id="KW-0472">Membrane</keyword>
<dbReference type="AlphaFoldDB" id="A0A264W2S6"/>
<evidence type="ECO:0000256" key="2">
    <source>
        <dbReference type="ARBA" id="ARBA00024438"/>
    </source>
</evidence>
<accession>A0A264W2S6</accession>
<keyword evidence="6" id="KW-1185">Reference proteome</keyword>
<feature type="transmembrane region" description="Helical" evidence="3">
    <location>
        <begin position="90"/>
        <end position="109"/>
    </location>
</feature>
<comment type="caution">
    <text evidence="5">The sequence shown here is derived from an EMBL/GenBank/DDBJ whole genome shotgun (WGS) entry which is preliminary data.</text>
</comment>
<name>A0A264W2S6_9BACL</name>
<dbReference type="Proteomes" id="UP000217065">
    <property type="component" value="Unassembled WGS sequence"/>
</dbReference>
<dbReference type="RefSeq" id="WP_094943909.1">
    <property type="nucleotide sequence ID" value="NZ_NOKQ01000253.1"/>
</dbReference>
<evidence type="ECO:0000256" key="3">
    <source>
        <dbReference type="SAM" id="Phobius"/>
    </source>
</evidence>
<evidence type="ECO:0000313" key="5">
    <source>
        <dbReference type="EMBL" id="OZS77347.1"/>
    </source>
</evidence>
<dbReference type="Gene3D" id="1.10.10.1320">
    <property type="entry name" value="Anti-sigma factor, zinc-finger domain"/>
    <property type="match status" value="1"/>
</dbReference>
<keyword evidence="3" id="KW-0812">Transmembrane</keyword>
<dbReference type="OrthoDB" id="9782842at2"/>
<keyword evidence="3" id="KW-1133">Transmembrane helix</keyword>
<feature type="domain" description="Putative zinc-finger" evidence="4">
    <location>
        <begin position="7"/>
        <end position="39"/>
    </location>
</feature>
<evidence type="ECO:0000313" key="6">
    <source>
        <dbReference type="Proteomes" id="UP000217065"/>
    </source>
</evidence>
<protein>
    <recommendedName>
        <fullName evidence="2">Anti-sigma-W factor RsiW</fullName>
    </recommendedName>
</protein>
<proteinExistence type="inferred from homology"/>
<organism evidence="5 6">
    <name type="scientific">Tetzosporium hominis</name>
    <dbReference type="NCBI Taxonomy" id="2020506"/>
    <lineage>
        <taxon>Bacteria</taxon>
        <taxon>Bacillati</taxon>
        <taxon>Bacillota</taxon>
        <taxon>Bacilli</taxon>
        <taxon>Bacillales</taxon>
        <taxon>Caryophanaceae</taxon>
        <taxon>Tetzosporium</taxon>
    </lineage>
</organism>
<dbReference type="EMBL" id="NOKQ01000253">
    <property type="protein sequence ID" value="OZS77347.1"/>
    <property type="molecule type" value="Genomic_DNA"/>
</dbReference>
<dbReference type="InterPro" id="IPR027383">
    <property type="entry name" value="Znf_put"/>
</dbReference>